<dbReference type="InterPro" id="IPR009061">
    <property type="entry name" value="DNA-bd_dom_put_sf"/>
</dbReference>
<evidence type="ECO:0000256" key="1">
    <source>
        <dbReference type="ARBA" id="ARBA00023125"/>
    </source>
</evidence>
<dbReference type="SUPFAM" id="SSF55136">
    <property type="entry name" value="Probable bacterial effector-binding domain"/>
    <property type="match status" value="1"/>
</dbReference>
<accession>A0A644Y5Q9</accession>
<gene>
    <name evidence="3" type="ORF">SDC9_69762</name>
</gene>
<dbReference type="EMBL" id="VSSQ01003997">
    <property type="protein sequence ID" value="MPM23291.1"/>
    <property type="molecule type" value="Genomic_DNA"/>
</dbReference>
<dbReference type="PANTHER" id="PTHR30204:SF97">
    <property type="entry name" value="MERR FAMILY REGULATORY PROTEIN"/>
    <property type="match status" value="1"/>
</dbReference>
<reference evidence="3" key="1">
    <citation type="submission" date="2019-08" db="EMBL/GenBank/DDBJ databases">
        <authorList>
            <person name="Kucharzyk K."/>
            <person name="Murdoch R.W."/>
            <person name="Higgins S."/>
            <person name="Loffler F."/>
        </authorList>
    </citation>
    <scope>NUCLEOTIDE SEQUENCE</scope>
</reference>
<dbReference type="PANTHER" id="PTHR30204">
    <property type="entry name" value="REDOX-CYCLING DRUG-SENSING TRANSCRIPTIONAL ACTIVATOR SOXR"/>
    <property type="match status" value="1"/>
</dbReference>
<dbReference type="GO" id="GO:0003700">
    <property type="term" value="F:DNA-binding transcription factor activity"/>
    <property type="evidence" value="ECO:0007669"/>
    <property type="project" value="InterPro"/>
</dbReference>
<keyword evidence="1" id="KW-0238">DNA-binding</keyword>
<dbReference type="InterPro" id="IPR047057">
    <property type="entry name" value="MerR_fam"/>
</dbReference>
<sequence length="284" mass="33713">MSENYLTIGQMAELNHVSTQTLRLYDKKGLLKPEYQDPQNGYRYYHIAQSDELDLIHTMKICGMTLEQIHKQLTQSSQEDLYKSLMEQDKKLSKEIKQLTRSLCTIRRFTSNLSRLNSIPPIGKIVYEYLPERKIDTFTSDIDFFEKGYSGYEEMLREFKSYMIKNGLPLSYFFNAGTLIERDDFIEQKLKSNKVFIFIDDDYPVSKSQRILPENMYMTIYADDTSQEYEYAKKIYSEIKKEGYEIAGEYLCEVILFTPYNKKQNKYMKYKMQVPIMKTHNSIN</sequence>
<dbReference type="PROSITE" id="PS50937">
    <property type="entry name" value="HTH_MERR_2"/>
    <property type="match status" value="1"/>
</dbReference>
<comment type="caution">
    <text evidence="3">The sequence shown here is derived from an EMBL/GenBank/DDBJ whole genome shotgun (WGS) entry which is preliminary data.</text>
</comment>
<name>A0A644Y5Q9_9ZZZZ</name>
<dbReference type="GO" id="GO:0003677">
    <property type="term" value="F:DNA binding"/>
    <property type="evidence" value="ECO:0007669"/>
    <property type="project" value="UniProtKB-KW"/>
</dbReference>
<dbReference type="SMART" id="SM00422">
    <property type="entry name" value="HTH_MERR"/>
    <property type="match status" value="1"/>
</dbReference>
<evidence type="ECO:0000313" key="3">
    <source>
        <dbReference type="EMBL" id="MPM23291.1"/>
    </source>
</evidence>
<dbReference type="InterPro" id="IPR011256">
    <property type="entry name" value="Reg_factor_effector_dom_sf"/>
</dbReference>
<dbReference type="Gene3D" id="1.10.1660.10">
    <property type="match status" value="1"/>
</dbReference>
<protein>
    <recommendedName>
        <fullName evidence="2">HTH merR-type domain-containing protein</fullName>
    </recommendedName>
</protein>
<proteinExistence type="predicted"/>
<dbReference type="SUPFAM" id="SSF46955">
    <property type="entry name" value="Putative DNA-binding domain"/>
    <property type="match status" value="1"/>
</dbReference>
<dbReference type="Pfam" id="PF00376">
    <property type="entry name" value="MerR"/>
    <property type="match status" value="1"/>
</dbReference>
<organism evidence="3">
    <name type="scientific">bioreactor metagenome</name>
    <dbReference type="NCBI Taxonomy" id="1076179"/>
    <lineage>
        <taxon>unclassified sequences</taxon>
        <taxon>metagenomes</taxon>
        <taxon>ecological metagenomes</taxon>
    </lineage>
</organism>
<dbReference type="InterPro" id="IPR000551">
    <property type="entry name" value="MerR-type_HTH_dom"/>
</dbReference>
<feature type="domain" description="HTH merR-type" evidence="2">
    <location>
        <begin position="5"/>
        <end position="75"/>
    </location>
</feature>
<dbReference type="AlphaFoldDB" id="A0A644Y5Q9"/>
<evidence type="ECO:0000259" key="2">
    <source>
        <dbReference type="PROSITE" id="PS50937"/>
    </source>
</evidence>